<keyword evidence="7" id="KW-1185">Reference proteome</keyword>
<dbReference type="InterPro" id="IPR050302">
    <property type="entry name" value="Rab_GAP_TBC_domain"/>
</dbReference>
<dbReference type="InterPro" id="IPR035969">
    <property type="entry name" value="Rab-GAP_TBC_sf"/>
</dbReference>
<name>A0A165JP37_EXIGL</name>
<dbReference type="PANTHER" id="PTHR47219">
    <property type="entry name" value="RAB GTPASE-ACTIVATING PROTEIN 1-LIKE"/>
    <property type="match status" value="1"/>
</dbReference>
<reference evidence="6 7" key="1">
    <citation type="journal article" date="2016" name="Mol. Biol. Evol.">
        <title>Comparative Genomics of Early-Diverging Mushroom-Forming Fungi Provides Insights into the Origins of Lignocellulose Decay Capabilities.</title>
        <authorList>
            <person name="Nagy L.G."/>
            <person name="Riley R."/>
            <person name="Tritt A."/>
            <person name="Adam C."/>
            <person name="Daum C."/>
            <person name="Floudas D."/>
            <person name="Sun H."/>
            <person name="Yadav J.S."/>
            <person name="Pangilinan J."/>
            <person name="Larsson K.H."/>
            <person name="Matsuura K."/>
            <person name="Barry K."/>
            <person name="Labutti K."/>
            <person name="Kuo R."/>
            <person name="Ohm R.A."/>
            <person name="Bhattacharya S.S."/>
            <person name="Shirouzu T."/>
            <person name="Yoshinaga Y."/>
            <person name="Martin F.M."/>
            <person name="Grigoriev I.V."/>
            <person name="Hibbett D.S."/>
        </authorList>
    </citation>
    <scope>NUCLEOTIDE SEQUENCE [LARGE SCALE GENOMIC DNA]</scope>
    <source>
        <strain evidence="6 7">HHB12029</strain>
    </source>
</reference>
<dbReference type="PROSITE" id="PS50086">
    <property type="entry name" value="TBC_RABGAP"/>
    <property type="match status" value="1"/>
</dbReference>
<keyword evidence="2 3" id="KW-0175">Coiled coil</keyword>
<dbReference type="Gene3D" id="1.10.8.270">
    <property type="entry name" value="putative rabgap domain of human tbc1 domain family member 14 like domains"/>
    <property type="match status" value="1"/>
</dbReference>
<dbReference type="OrthoDB" id="295078at2759"/>
<dbReference type="EMBL" id="KV425962">
    <property type="protein sequence ID" value="KZV95128.1"/>
    <property type="molecule type" value="Genomic_DNA"/>
</dbReference>
<evidence type="ECO:0000256" key="3">
    <source>
        <dbReference type="SAM" id="Coils"/>
    </source>
</evidence>
<evidence type="ECO:0000313" key="7">
    <source>
        <dbReference type="Proteomes" id="UP000077266"/>
    </source>
</evidence>
<dbReference type="SUPFAM" id="SSF47923">
    <property type="entry name" value="Ypt/Rab-GAP domain of gyp1p"/>
    <property type="match status" value="2"/>
</dbReference>
<evidence type="ECO:0000256" key="4">
    <source>
        <dbReference type="SAM" id="MobiDB-lite"/>
    </source>
</evidence>
<dbReference type="InterPro" id="IPR000195">
    <property type="entry name" value="Rab-GAP-TBC_dom"/>
</dbReference>
<dbReference type="SMART" id="SM00164">
    <property type="entry name" value="TBC"/>
    <property type="match status" value="1"/>
</dbReference>
<gene>
    <name evidence="6" type="ORF">EXIGLDRAFT_672451</name>
</gene>
<evidence type="ECO:0000313" key="6">
    <source>
        <dbReference type="EMBL" id="KZV95128.1"/>
    </source>
</evidence>
<protein>
    <submittedName>
        <fullName evidence="6">RabGAP/TBC</fullName>
    </submittedName>
</protein>
<dbReference type="AlphaFoldDB" id="A0A165JP37"/>
<dbReference type="Pfam" id="PF23436">
    <property type="entry name" value="RabGap-TBC_2"/>
    <property type="match status" value="1"/>
</dbReference>
<dbReference type="FunFam" id="1.10.8.270:FF:000001">
    <property type="entry name" value="TBC1 domain family member 1"/>
    <property type="match status" value="1"/>
</dbReference>
<evidence type="ECO:0000256" key="1">
    <source>
        <dbReference type="ARBA" id="ARBA00022468"/>
    </source>
</evidence>
<evidence type="ECO:0000256" key="2">
    <source>
        <dbReference type="ARBA" id="ARBA00023054"/>
    </source>
</evidence>
<feature type="region of interest" description="Disordered" evidence="4">
    <location>
        <begin position="82"/>
        <end position="104"/>
    </location>
</feature>
<dbReference type="Proteomes" id="UP000077266">
    <property type="component" value="Unassembled WGS sequence"/>
</dbReference>
<feature type="coiled-coil region" evidence="3">
    <location>
        <begin position="438"/>
        <end position="486"/>
    </location>
</feature>
<dbReference type="PANTHER" id="PTHR47219:SF22">
    <property type="entry name" value="RAB-GAP TBC DOMAIN-CONTAINING PROTEIN"/>
    <property type="match status" value="1"/>
</dbReference>
<dbReference type="STRING" id="1314781.A0A165JP37"/>
<dbReference type="InParanoid" id="A0A165JP37"/>
<dbReference type="GO" id="GO:0031267">
    <property type="term" value="F:small GTPase binding"/>
    <property type="evidence" value="ECO:0007669"/>
    <property type="project" value="TreeGrafter"/>
</dbReference>
<dbReference type="Gene3D" id="1.10.10.750">
    <property type="entry name" value="Ypt/Rab-GAP domain of gyp1p, domain 1"/>
    <property type="match status" value="1"/>
</dbReference>
<dbReference type="Gene3D" id="1.10.472.80">
    <property type="entry name" value="Ypt/Rab-GAP domain of gyp1p, domain 3"/>
    <property type="match status" value="1"/>
</dbReference>
<feature type="domain" description="Rab-GAP TBC" evidence="5">
    <location>
        <begin position="179"/>
        <end position="364"/>
    </location>
</feature>
<accession>A0A165JP37</accession>
<keyword evidence="1" id="KW-0343">GTPase activation</keyword>
<proteinExistence type="predicted"/>
<organism evidence="6 7">
    <name type="scientific">Exidia glandulosa HHB12029</name>
    <dbReference type="NCBI Taxonomy" id="1314781"/>
    <lineage>
        <taxon>Eukaryota</taxon>
        <taxon>Fungi</taxon>
        <taxon>Dikarya</taxon>
        <taxon>Basidiomycota</taxon>
        <taxon>Agaricomycotina</taxon>
        <taxon>Agaricomycetes</taxon>
        <taxon>Auriculariales</taxon>
        <taxon>Exidiaceae</taxon>
        <taxon>Exidia</taxon>
    </lineage>
</organism>
<dbReference type="FunFam" id="1.10.10.750:FF:000003">
    <property type="entry name" value="GTPase activating protein (Evi5)"/>
    <property type="match status" value="1"/>
</dbReference>
<sequence>MTADVTAARMTESPEDTDARVELRPLETLMSPTSSEPATDLDIVDDARFSVVPLSAASSDTPDEMTPIEETVDITAGLNESRQPQSEANGHGAENGGGSTPSRNGAQFLLARLEHQKERSDTLPARSSLDVQKDLERVQQTGDAEASTIDWDFWGEVVADYQTYAADHSEQLARAIEAGIPSPLRGLIWQQMCASKDPALEQLYAQYLKETSPHERAIKRDLGRTFPNHAFFTDGSGVGQGNLSNVLKAYSLHDPEVGYCQGLPFVVAVLLLNMPDEEAFCVLVRLMYSYDLRGHFLPEMPSLQLRMFQFDRLLEELLPVLHVHFLRQGVKSSMFCSQWFLTLFSYRWPLPIVYRIWDNCLASGIEAIFGFSIALLLKNEEALLNLKFDQILDFLKSKILDCYTVKREPTEEDPSTEGYLVDEFVMDAFRTRITPFMLDAYAREYADLLQAREAHAAEMDSLRNANRSLTAQVKKLEDSLAQLDREHCDIVKELVMQRITNEELETELVRYKLL</sequence>
<dbReference type="GO" id="GO:0005096">
    <property type="term" value="F:GTPase activator activity"/>
    <property type="evidence" value="ECO:0007669"/>
    <property type="project" value="UniProtKB-KW"/>
</dbReference>
<feature type="region of interest" description="Disordered" evidence="4">
    <location>
        <begin position="1"/>
        <end position="41"/>
    </location>
</feature>
<evidence type="ECO:0000259" key="5">
    <source>
        <dbReference type="PROSITE" id="PS50086"/>
    </source>
</evidence>